<feature type="transmembrane region" description="Helical" evidence="2">
    <location>
        <begin position="7"/>
        <end position="29"/>
    </location>
</feature>
<dbReference type="KEGG" id="lcre:Pla8534_19720"/>
<name>A0A518DQT9_9BACT</name>
<evidence type="ECO:0000256" key="2">
    <source>
        <dbReference type="SAM" id="Phobius"/>
    </source>
</evidence>
<proteinExistence type="predicted"/>
<evidence type="ECO:0000256" key="1">
    <source>
        <dbReference type="SAM" id="MobiDB-lite"/>
    </source>
</evidence>
<accession>A0A518DQT9</accession>
<gene>
    <name evidence="3" type="ORF">Pla8534_19720</name>
</gene>
<dbReference type="EMBL" id="CP036433">
    <property type="protein sequence ID" value="QDU94184.1"/>
    <property type="molecule type" value="Genomic_DNA"/>
</dbReference>
<dbReference type="AlphaFoldDB" id="A0A518DQT9"/>
<feature type="compositionally biased region" description="Polar residues" evidence="1">
    <location>
        <begin position="77"/>
        <end position="94"/>
    </location>
</feature>
<evidence type="ECO:0000313" key="4">
    <source>
        <dbReference type="Proteomes" id="UP000317648"/>
    </source>
</evidence>
<feature type="transmembrane region" description="Helical" evidence="2">
    <location>
        <begin position="41"/>
        <end position="64"/>
    </location>
</feature>
<keyword evidence="2" id="KW-0472">Membrane</keyword>
<keyword evidence="2" id="KW-1133">Transmembrane helix</keyword>
<evidence type="ECO:0000313" key="3">
    <source>
        <dbReference type="EMBL" id="QDU94184.1"/>
    </source>
</evidence>
<reference evidence="3 4" key="1">
    <citation type="submission" date="2019-02" db="EMBL/GenBank/DDBJ databases">
        <title>Deep-cultivation of Planctomycetes and their phenomic and genomic characterization uncovers novel biology.</title>
        <authorList>
            <person name="Wiegand S."/>
            <person name="Jogler M."/>
            <person name="Boedeker C."/>
            <person name="Pinto D."/>
            <person name="Vollmers J."/>
            <person name="Rivas-Marin E."/>
            <person name="Kohn T."/>
            <person name="Peeters S.H."/>
            <person name="Heuer A."/>
            <person name="Rast P."/>
            <person name="Oberbeckmann S."/>
            <person name="Bunk B."/>
            <person name="Jeske O."/>
            <person name="Meyerdierks A."/>
            <person name="Storesund J.E."/>
            <person name="Kallscheuer N."/>
            <person name="Luecker S."/>
            <person name="Lage O.M."/>
            <person name="Pohl T."/>
            <person name="Merkel B.J."/>
            <person name="Hornburger P."/>
            <person name="Mueller R.-W."/>
            <person name="Bruemmer F."/>
            <person name="Labrenz M."/>
            <person name="Spormann A.M."/>
            <person name="Op den Camp H."/>
            <person name="Overmann J."/>
            <person name="Amann R."/>
            <person name="Jetten M.S.M."/>
            <person name="Mascher T."/>
            <person name="Medema M.H."/>
            <person name="Devos D.P."/>
            <person name="Kaster A.-K."/>
            <person name="Ovreas L."/>
            <person name="Rohde M."/>
            <person name="Galperin M.Y."/>
            <person name="Jogler C."/>
        </authorList>
    </citation>
    <scope>NUCLEOTIDE SEQUENCE [LARGE SCALE GENOMIC DNA]</scope>
    <source>
        <strain evidence="3 4">Pla85_3_4</strain>
    </source>
</reference>
<protein>
    <recommendedName>
        <fullName evidence="5">DUF3311 domain-containing protein</fullName>
    </recommendedName>
</protein>
<sequence>MKKRHPMFYLVWFLVVLLIVLHQDFWLWGDATLYFGFLPSTLLYHVVLSLAAVATWWLATIYAWPVETIEAVKRETAGSSSDSRPSTPAQDAAE</sequence>
<keyword evidence="2" id="KW-0812">Transmembrane</keyword>
<dbReference type="Proteomes" id="UP000317648">
    <property type="component" value="Chromosome"/>
</dbReference>
<evidence type="ECO:0008006" key="5">
    <source>
        <dbReference type="Google" id="ProtNLM"/>
    </source>
</evidence>
<feature type="region of interest" description="Disordered" evidence="1">
    <location>
        <begin position="74"/>
        <end position="94"/>
    </location>
</feature>
<dbReference type="RefSeq" id="WP_197443144.1">
    <property type="nucleotide sequence ID" value="NZ_CP036433.1"/>
</dbReference>
<keyword evidence="4" id="KW-1185">Reference proteome</keyword>
<organism evidence="3 4">
    <name type="scientific">Lignipirellula cremea</name>
    <dbReference type="NCBI Taxonomy" id="2528010"/>
    <lineage>
        <taxon>Bacteria</taxon>
        <taxon>Pseudomonadati</taxon>
        <taxon>Planctomycetota</taxon>
        <taxon>Planctomycetia</taxon>
        <taxon>Pirellulales</taxon>
        <taxon>Pirellulaceae</taxon>
        <taxon>Lignipirellula</taxon>
    </lineage>
</organism>